<protein>
    <submittedName>
        <fullName evidence="1">Uncharacterized protein</fullName>
    </submittedName>
</protein>
<organism evidence="1 2">
    <name type="scientific">Ilyodon furcidens</name>
    <name type="common">goldbreast splitfin</name>
    <dbReference type="NCBI Taxonomy" id="33524"/>
    <lineage>
        <taxon>Eukaryota</taxon>
        <taxon>Metazoa</taxon>
        <taxon>Chordata</taxon>
        <taxon>Craniata</taxon>
        <taxon>Vertebrata</taxon>
        <taxon>Euteleostomi</taxon>
        <taxon>Actinopterygii</taxon>
        <taxon>Neopterygii</taxon>
        <taxon>Teleostei</taxon>
        <taxon>Neoteleostei</taxon>
        <taxon>Acanthomorphata</taxon>
        <taxon>Ovalentaria</taxon>
        <taxon>Atherinomorphae</taxon>
        <taxon>Cyprinodontiformes</taxon>
        <taxon>Goodeidae</taxon>
        <taxon>Ilyodon</taxon>
    </lineage>
</organism>
<dbReference type="Proteomes" id="UP001482620">
    <property type="component" value="Unassembled WGS sequence"/>
</dbReference>
<reference evidence="1 2" key="1">
    <citation type="submission" date="2021-06" db="EMBL/GenBank/DDBJ databases">
        <authorList>
            <person name="Palmer J.M."/>
        </authorList>
    </citation>
    <scope>NUCLEOTIDE SEQUENCE [LARGE SCALE GENOMIC DNA]</scope>
    <source>
        <strain evidence="2">if_2019</strain>
        <tissue evidence="1">Muscle</tissue>
    </source>
</reference>
<sequence length="79" mass="8780">MSLPSCSDAPLLSLCAPYNQVQQLMRAARTGTKDGLERTKIAVMRKVSFLQKKDQIESSEVSSYFRGNKLSVSLCLQLL</sequence>
<keyword evidence="2" id="KW-1185">Reference proteome</keyword>
<accession>A0ABV0UME4</accession>
<comment type="caution">
    <text evidence="1">The sequence shown here is derived from an EMBL/GenBank/DDBJ whole genome shotgun (WGS) entry which is preliminary data.</text>
</comment>
<evidence type="ECO:0000313" key="1">
    <source>
        <dbReference type="EMBL" id="MEQ2246390.1"/>
    </source>
</evidence>
<proteinExistence type="predicted"/>
<dbReference type="EMBL" id="JAHRIQ010078494">
    <property type="protein sequence ID" value="MEQ2246390.1"/>
    <property type="molecule type" value="Genomic_DNA"/>
</dbReference>
<gene>
    <name evidence="1" type="ORF">ILYODFUR_038046</name>
</gene>
<evidence type="ECO:0000313" key="2">
    <source>
        <dbReference type="Proteomes" id="UP001482620"/>
    </source>
</evidence>
<name>A0ABV0UME4_9TELE</name>